<proteinExistence type="inferred from homology"/>
<protein>
    <submittedName>
        <fullName evidence="8">Oligopeptide ABC transporter periplasmic oligopeptide-binding protein</fullName>
    </submittedName>
</protein>
<dbReference type="PANTHER" id="PTHR30290:SF10">
    <property type="entry name" value="PERIPLASMIC OLIGOPEPTIDE-BINDING PROTEIN-RELATED"/>
    <property type="match status" value="1"/>
</dbReference>
<evidence type="ECO:0000256" key="5">
    <source>
        <dbReference type="ARBA" id="ARBA00022764"/>
    </source>
</evidence>
<dbReference type="GO" id="GO:0043190">
    <property type="term" value="C:ATP-binding cassette (ABC) transporter complex"/>
    <property type="evidence" value="ECO:0007669"/>
    <property type="project" value="InterPro"/>
</dbReference>
<dbReference type="FunFam" id="3.90.76.10:FF:000001">
    <property type="entry name" value="Oligopeptide ABC transporter substrate-binding protein"/>
    <property type="match status" value="1"/>
</dbReference>
<dbReference type="CDD" id="cd08504">
    <property type="entry name" value="PBP2_OppA"/>
    <property type="match status" value="1"/>
</dbReference>
<dbReference type="GO" id="GO:0030288">
    <property type="term" value="C:outer membrane-bounded periplasmic space"/>
    <property type="evidence" value="ECO:0007669"/>
    <property type="project" value="UniProtKB-ARBA"/>
</dbReference>
<keyword evidence="5" id="KW-0574">Periplasm</keyword>
<feature type="domain" description="Solute-binding protein family 5" evidence="7">
    <location>
        <begin position="66"/>
        <end position="444"/>
    </location>
</feature>
<comment type="similarity">
    <text evidence="2">Belongs to the bacterial solute-binding protein 5 family.</text>
</comment>
<dbReference type="Gene3D" id="3.10.105.10">
    <property type="entry name" value="Dipeptide-binding Protein, Domain 3"/>
    <property type="match status" value="1"/>
</dbReference>
<dbReference type="InterPro" id="IPR023765">
    <property type="entry name" value="SBP_5_CS"/>
</dbReference>
<dbReference type="PIRSF" id="PIRSF002741">
    <property type="entry name" value="MppA"/>
    <property type="match status" value="1"/>
</dbReference>
<dbReference type="PROSITE" id="PS01040">
    <property type="entry name" value="SBP_BACTERIAL_5"/>
    <property type="match status" value="1"/>
</dbReference>
<evidence type="ECO:0000256" key="2">
    <source>
        <dbReference type="ARBA" id="ARBA00005695"/>
    </source>
</evidence>
<dbReference type="InterPro" id="IPR039424">
    <property type="entry name" value="SBP_5"/>
</dbReference>
<dbReference type="InterPro" id="IPR030678">
    <property type="entry name" value="Peptide/Ni-bd"/>
</dbReference>
<sequence length="525" mass="58433">MVRGILMTGVCLMALAGAASAETVLNRGNDTDPATLDQQHTTTVSENRVLRDLYEGLLVQNEKGEAIPGAASSWDISEDGLIYTFHMRENAKWSNGDPVTAGDFEFTFHRIMDPKTAAGYASVLYAIKNAEEVATGKMPLDQLGVKAFDDKTLQITLKNPAPYFLELLTHQTGFPLNRKAVEKFGDKFTLPGNLVTNGAYTLVSFNPNDKISMKKNPNYWDASNVKIDAVNWIPFEDRASCMRRFEAKEVDICSDVPAEQMDYVKKNLSGQFRLAPYLGIYYIDIKGEPSSKLRDPRVRRAISMAIDRDFLADEVWRGVMLPASSMVPPGIVNYVKDAPKLDFADADILDREDKAKTLLKEAGVEPGSLSVTLRYNTSENHKNTMAAIANMLGNIGIKATLNEVEGTTFYNYLQEKGMFDITRDGWIGDYNDPNSFLELYTTGNYFNYAEWSNKDYDALMAKSATTTNLADRANILADAEKILLSEGAVVPLMYYSSTALVADRVQGYENNLMNSHGTRWLSLKN</sequence>
<evidence type="ECO:0000256" key="3">
    <source>
        <dbReference type="ARBA" id="ARBA00022448"/>
    </source>
</evidence>
<evidence type="ECO:0000256" key="6">
    <source>
        <dbReference type="SAM" id="SignalP"/>
    </source>
</evidence>
<keyword evidence="4 6" id="KW-0732">Signal</keyword>
<reference evidence="8" key="1">
    <citation type="submission" date="2016-07" db="EMBL/GenBank/DDBJ databases">
        <title>Genomics reveals synergistic degradation of pyrene by five bacteria in a mangrove sediment-derived bacterial consortium.</title>
        <authorList>
            <person name="Wanapaisan P."/>
            <person name="Vejarano F."/>
            <person name="Chakraborty J."/>
            <person name="Shintani M."/>
            <person name="Muangchinda C."/>
            <person name="Laothamteep N."/>
            <person name="Suzuki-Minakuchi C."/>
            <person name="Inoue K."/>
            <person name="Nojiri H."/>
            <person name="Pinyakong O."/>
        </authorList>
    </citation>
    <scope>NUCLEOTIDE SEQUENCE</scope>
    <source>
        <strain evidence="8">PW1</strain>
    </source>
</reference>
<dbReference type="Gene3D" id="3.90.76.10">
    <property type="entry name" value="Dipeptide-binding Protein, Domain 1"/>
    <property type="match status" value="1"/>
</dbReference>
<dbReference type="AlphaFoldDB" id="A0A292GPX9"/>
<evidence type="ECO:0000256" key="4">
    <source>
        <dbReference type="ARBA" id="ARBA00022729"/>
    </source>
</evidence>
<dbReference type="GO" id="GO:0015833">
    <property type="term" value="P:peptide transport"/>
    <property type="evidence" value="ECO:0007669"/>
    <property type="project" value="TreeGrafter"/>
</dbReference>
<feature type="signal peptide" evidence="6">
    <location>
        <begin position="1"/>
        <end position="21"/>
    </location>
</feature>
<dbReference type="Gene3D" id="3.40.190.10">
    <property type="entry name" value="Periplasmic binding protein-like II"/>
    <property type="match status" value="1"/>
</dbReference>
<dbReference type="SUPFAM" id="SSF53850">
    <property type="entry name" value="Periplasmic binding protein-like II"/>
    <property type="match status" value="1"/>
</dbReference>
<dbReference type="EMBL" id="LC171366">
    <property type="protein sequence ID" value="BBA73209.1"/>
    <property type="molecule type" value="Genomic_DNA"/>
</dbReference>
<feature type="chain" id="PRO_5012154858" evidence="6">
    <location>
        <begin position="22"/>
        <end position="525"/>
    </location>
</feature>
<organism evidence="8">
    <name type="scientific">Ochrobactrum sp. PW1</name>
    <dbReference type="NCBI Taxonomy" id="1882222"/>
    <lineage>
        <taxon>Bacteria</taxon>
        <taxon>Pseudomonadati</taxon>
        <taxon>Pseudomonadota</taxon>
        <taxon>Alphaproteobacteria</taxon>
        <taxon>Hyphomicrobiales</taxon>
        <taxon>Brucellaceae</taxon>
        <taxon>Brucella/Ochrobactrum group</taxon>
        <taxon>Ochrobactrum</taxon>
    </lineage>
</organism>
<evidence type="ECO:0000259" key="7">
    <source>
        <dbReference type="Pfam" id="PF00496"/>
    </source>
</evidence>
<evidence type="ECO:0000313" key="8">
    <source>
        <dbReference type="EMBL" id="BBA73209.1"/>
    </source>
</evidence>
<name>A0A292GPX9_9HYPH</name>
<dbReference type="GO" id="GO:1904680">
    <property type="term" value="F:peptide transmembrane transporter activity"/>
    <property type="evidence" value="ECO:0007669"/>
    <property type="project" value="TreeGrafter"/>
</dbReference>
<dbReference type="PANTHER" id="PTHR30290">
    <property type="entry name" value="PERIPLASMIC BINDING COMPONENT OF ABC TRANSPORTER"/>
    <property type="match status" value="1"/>
</dbReference>
<accession>A0A292GPX9</accession>
<keyword evidence="3" id="KW-0813">Transport</keyword>
<dbReference type="InterPro" id="IPR000914">
    <property type="entry name" value="SBP_5_dom"/>
</dbReference>
<comment type="subcellular location">
    <subcellularLocation>
        <location evidence="1">Periplasm</location>
    </subcellularLocation>
</comment>
<evidence type="ECO:0000256" key="1">
    <source>
        <dbReference type="ARBA" id="ARBA00004418"/>
    </source>
</evidence>
<dbReference type="Pfam" id="PF00496">
    <property type="entry name" value="SBP_bac_5"/>
    <property type="match status" value="1"/>
</dbReference>